<evidence type="ECO:0000313" key="1">
    <source>
        <dbReference type="EMBL" id="TCO51427.1"/>
    </source>
</evidence>
<protein>
    <submittedName>
        <fullName evidence="1">Uncharacterized protein</fullName>
    </submittedName>
</protein>
<dbReference type="EMBL" id="SLWR01000001">
    <property type="protein sequence ID" value="TCO51427.1"/>
    <property type="molecule type" value="Genomic_DNA"/>
</dbReference>
<keyword evidence="2" id="KW-1185">Reference proteome</keyword>
<organism evidence="1 2">
    <name type="scientific">Kribbella antiqua</name>
    <dbReference type="NCBI Taxonomy" id="2512217"/>
    <lineage>
        <taxon>Bacteria</taxon>
        <taxon>Bacillati</taxon>
        <taxon>Actinomycetota</taxon>
        <taxon>Actinomycetes</taxon>
        <taxon>Propionibacteriales</taxon>
        <taxon>Kribbellaceae</taxon>
        <taxon>Kribbella</taxon>
    </lineage>
</organism>
<comment type="caution">
    <text evidence="1">The sequence shown here is derived from an EMBL/GenBank/DDBJ whole genome shotgun (WGS) entry which is preliminary data.</text>
</comment>
<sequence length="122" mass="12861">MGEVCLRSAQTASPSLFVRLRFACRAAGASPPAPPCAFASLGSGGRSPRLSGRRGLPAAVRLPAWVARAGWVPGWGCSPWFGCRLGLGAAVRFPGTRWCGSRFGLRAAEQLWAWVARRGPAP</sequence>
<accession>A0A4R2J120</accession>
<evidence type="ECO:0000313" key="2">
    <source>
        <dbReference type="Proteomes" id="UP000295573"/>
    </source>
</evidence>
<proteinExistence type="predicted"/>
<gene>
    <name evidence="1" type="ORF">EV646_101410</name>
</gene>
<name>A0A4R2J120_9ACTN</name>
<dbReference type="AlphaFoldDB" id="A0A4R2J120"/>
<dbReference type="Proteomes" id="UP000295573">
    <property type="component" value="Unassembled WGS sequence"/>
</dbReference>
<reference evidence="1 2" key="1">
    <citation type="journal article" date="2015" name="Stand. Genomic Sci.">
        <title>Genomic Encyclopedia of Bacterial and Archaeal Type Strains, Phase III: the genomes of soil and plant-associated and newly described type strains.</title>
        <authorList>
            <person name="Whitman W.B."/>
            <person name="Woyke T."/>
            <person name="Klenk H.P."/>
            <person name="Zhou Y."/>
            <person name="Lilburn T.G."/>
            <person name="Beck B.J."/>
            <person name="De Vos P."/>
            <person name="Vandamme P."/>
            <person name="Eisen J.A."/>
            <person name="Garrity G."/>
            <person name="Hugenholtz P."/>
            <person name="Kyrpides N.C."/>
        </authorList>
    </citation>
    <scope>NUCLEOTIDE SEQUENCE [LARGE SCALE GENOMIC DNA]</scope>
    <source>
        <strain evidence="1 2">VKM Ac-2541</strain>
    </source>
</reference>